<protein>
    <submittedName>
        <fullName evidence="2">Uncharacterized protein</fullName>
    </submittedName>
</protein>
<dbReference type="EMBL" id="GL732566">
    <property type="protein sequence ID" value="EFX76759.1"/>
    <property type="molecule type" value="Genomic_DNA"/>
</dbReference>
<organism evidence="2 3">
    <name type="scientific">Daphnia pulex</name>
    <name type="common">Water flea</name>
    <dbReference type="NCBI Taxonomy" id="6669"/>
    <lineage>
        <taxon>Eukaryota</taxon>
        <taxon>Metazoa</taxon>
        <taxon>Ecdysozoa</taxon>
        <taxon>Arthropoda</taxon>
        <taxon>Crustacea</taxon>
        <taxon>Branchiopoda</taxon>
        <taxon>Diplostraca</taxon>
        <taxon>Cladocera</taxon>
        <taxon>Anomopoda</taxon>
        <taxon>Daphniidae</taxon>
        <taxon>Daphnia</taxon>
    </lineage>
</organism>
<proteinExistence type="predicted"/>
<dbReference type="InParanoid" id="E9GUN2"/>
<reference evidence="2 3" key="1">
    <citation type="journal article" date="2011" name="Science">
        <title>The ecoresponsive genome of Daphnia pulex.</title>
        <authorList>
            <person name="Colbourne J.K."/>
            <person name="Pfrender M.E."/>
            <person name="Gilbert D."/>
            <person name="Thomas W.K."/>
            <person name="Tucker A."/>
            <person name="Oakley T.H."/>
            <person name="Tokishita S."/>
            <person name="Aerts A."/>
            <person name="Arnold G.J."/>
            <person name="Basu M.K."/>
            <person name="Bauer D.J."/>
            <person name="Caceres C.E."/>
            <person name="Carmel L."/>
            <person name="Casola C."/>
            <person name="Choi J.H."/>
            <person name="Detter J.C."/>
            <person name="Dong Q."/>
            <person name="Dusheyko S."/>
            <person name="Eads B.D."/>
            <person name="Frohlich T."/>
            <person name="Geiler-Samerotte K.A."/>
            <person name="Gerlach D."/>
            <person name="Hatcher P."/>
            <person name="Jogdeo S."/>
            <person name="Krijgsveld J."/>
            <person name="Kriventseva E.V."/>
            <person name="Kultz D."/>
            <person name="Laforsch C."/>
            <person name="Lindquist E."/>
            <person name="Lopez J."/>
            <person name="Manak J.R."/>
            <person name="Muller J."/>
            <person name="Pangilinan J."/>
            <person name="Patwardhan R.P."/>
            <person name="Pitluck S."/>
            <person name="Pritham E.J."/>
            <person name="Rechtsteiner A."/>
            <person name="Rho M."/>
            <person name="Rogozin I.B."/>
            <person name="Sakarya O."/>
            <person name="Salamov A."/>
            <person name="Schaack S."/>
            <person name="Shapiro H."/>
            <person name="Shiga Y."/>
            <person name="Skalitzky C."/>
            <person name="Smith Z."/>
            <person name="Souvorov A."/>
            <person name="Sung W."/>
            <person name="Tang Z."/>
            <person name="Tsuchiya D."/>
            <person name="Tu H."/>
            <person name="Vos H."/>
            <person name="Wang M."/>
            <person name="Wolf Y.I."/>
            <person name="Yamagata H."/>
            <person name="Yamada T."/>
            <person name="Ye Y."/>
            <person name="Shaw J.R."/>
            <person name="Andrews J."/>
            <person name="Crease T.J."/>
            <person name="Tang H."/>
            <person name="Lucas S.M."/>
            <person name="Robertson H.M."/>
            <person name="Bork P."/>
            <person name="Koonin E.V."/>
            <person name="Zdobnov E.M."/>
            <person name="Grigoriev I.V."/>
            <person name="Lynch M."/>
            <person name="Boore J.L."/>
        </authorList>
    </citation>
    <scope>NUCLEOTIDE SEQUENCE [LARGE SCALE GENOMIC DNA]</scope>
</reference>
<sequence length="325" mass="35896">MAAIQLLPLPIIAFMRPCCSLPVLGVEADRLSDESGERRHYLSACFTFSTAGLHSWFHHGTLRQDGGLSQRSSWAIWPLEGSMKGQRKVEAFRARLDDEIMRSMVDDFPEDGLILVPRSSGVMIVASRWSVIAAKMDLPARFSVELDSHKLWWALKSPATMKGSWGAVVARRWYRLLRGCSWGLTVSELLYSGLGGPCGSVLSALSNGETAEEMDWGTKALVRARISCSSLSNRAVWASLIEMPLVAAVFRRAFISWYAGQILEEIEVTGSVHEIALPATSVRFMSISRCSLETGRTERSPPSNTSESLTSPASSLRARWNASWL</sequence>
<dbReference type="AlphaFoldDB" id="E9GUN2"/>
<evidence type="ECO:0000313" key="3">
    <source>
        <dbReference type="Proteomes" id="UP000000305"/>
    </source>
</evidence>
<feature type="chain" id="PRO_5003241299" evidence="1">
    <location>
        <begin position="21"/>
        <end position="325"/>
    </location>
</feature>
<gene>
    <name evidence="2" type="ORF">DAPPUDRAFT_106661</name>
</gene>
<accession>E9GUN2</accession>
<keyword evidence="1" id="KW-0732">Signal</keyword>
<name>E9GUN2_DAPPU</name>
<dbReference type="Proteomes" id="UP000000305">
    <property type="component" value="Unassembled WGS sequence"/>
</dbReference>
<keyword evidence="3" id="KW-1185">Reference proteome</keyword>
<dbReference type="KEGG" id="dpx:DAPPUDRAFT_106661"/>
<feature type="signal peptide" evidence="1">
    <location>
        <begin position="1"/>
        <end position="20"/>
    </location>
</feature>
<evidence type="ECO:0000256" key="1">
    <source>
        <dbReference type="SAM" id="SignalP"/>
    </source>
</evidence>
<dbReference type="HOGENOM" id="CLU_855954_0_0_1"/>
<evidence type="ECO:0000313" key="2">
    <source>
        <dbReference type="EMBL" id="EFX76759.1"/>
    </source>
</evidence>